<keyword evidence="3 9" id="KW-0479">Metal-binding</keyword>
<keyword evidence="10" id="KW-0575">Peroxidase</keyword>
<dbReference type="Gene3D" id="1.10.760.10">
    <property type="entry name" value="Cytochrome c-like domain"/>
    <property type="match status" value="2"/>
</dbReference>
<feature type="binding site" description="axial binding residue" evidence="9">
    <location>
        <position position="210"/>
    </location>
    <ligand>
        <name>heme c</name>
        <dbReference type="ChEBI" id="CHEBI:61717"/>
        <label>2</label>
    </ligand>
    <ligandPart>
        <name>Fe</name>
        <dbReference type="ChEBI" id="CHEBI:18248"/>
    </ligandPart>
</feature>
<dbReference type="AlphaFoldDB" id="A0A1X9SRP7"/>
<dbReference type="InterPro" id="IPR004852">
    <property type="entry name" value="Di-haem_cyt_c_peroxidsae"/>
</dbReference>
<dbReference type="PROSITE" id="PS51007">
    <property type="entry name" value="CYTC"/>
    <property type="match status" value="2"/>
</dbReference>
<dbReference type="GO" id="GO:0042597">
    <property type="term" value="C:periplasmic space"/>
    <property type="evidence" value="ECO:0007669"/>
    <property type="project" value="UniProtKB-SubCell"/>
</dbReference>
<feature type="binding site" description="axial binding residue" evidence="9">
    <location>
        <position position="66"/>
    </location>
    <ligand>
        <name>heme c</name>
        <dbReference type="ChEBI" id="CHEBI:61717"/>
        <label>1</label>
    </ligand>
    <ligandPart>
        <name>Fe</name>
        <dbReference type="ChEBI" id="CHEBI:18248"/>
    </ligandPart>
</feature>
<dbReference type="GO" id="GO:0020037">
    <property type="term" value="F:heme binding"/>
    <property type="evidence" value="ECO:0007669"/>
    <property type="project" value="InterPro"/>
</dbReference>
<keyword evidence="4" id="KW-0732">Signal</keyword>
<evidence type="ECO:0000256" key="8">
    <source>
        <dbReference type="PIRSR" id="PIRSR000294-1"/>
    </source>
</evidence>
<dbReference type="GO" id="GO:0004130">
    <property type="term" value="F:cytochrome-c peroxidase activity"/>
    <property type="evidence" value="ECO:0007669"/>
    <property type="project" value="TreeGrafter"/>
</dbReference>
<dbReference type="GO" id="GO:0046872">
    <property type="term" value="F:metal ion binding"/>
    <property type="evidence" value="ECO:0007669"/>
    <property type="project" value="UniProtKB-KW"/>
</dbReference>
<keyword evidence="2 8" id="KW-0349">Heme</keyword>
<dbReference type="PANTHER" id="PTHR30600">
    <property type="entry name" value="CYTOCHROME C PEROXIDASE-RELATED"/>
    <property type="match status" value="1"/>
</dbReference>
<reference evidence="10 11" key="1">
    <citation type="journal article" date="2017" name="Genome Biol. Evol.">
        <title>Comparative Genomic Analysis Identifies a Campylobacter Clade Deficient in Selenium Metabolism.</title>
        <authorList>
            <person name="Miller W.G."/>
            <person name="Yee E."/>
            <person name="Lopes B.S."/>
            <person name="Chapman M.H."/>
            <person name="Huynh S."/>
            <person name="Bono J.L."/>
            <person name="Parker C.T."/>
            <person name="Strachan N.J.C."/>
            <person name="Forbes K.J."/>
        </authorList>
    </citation>
    <scope>NUCLEOTIDE SEQUENCE [LARGE SCALE GENOMIC DNA]</scope>
    <source>
        <strain evidence="10 11">NCTC 13003</strain>
    </source>
</reference>
<dbReference type="InterPro" id="IPR009056">
    <property type="entry name" value="Cyt_c-like_dom"/>
</dbReference>
<name>A0A1X9SRP7_9BACT</name>
<evidence type="ECO:0000256" key="7">
    <source>
        <dbReference type="ARBA" id="ARBA00023004"/>
    </source>
</evidence>
<dbReference type="Pfam" id="PF03150">
    <property type="entry name" value="CCP_MauG"/>
    <property type="match status" value="1"/>
</dbReference>
<evidence type="ECO:0000256" key="6">
    <source>
        <dbReference type="ARBA" id="ARBA00023002"/>
    </source>
</evidence>
<dbReference type="Proteomes" id="UP000194309">
    <property type="component" value="Chromosome"/>
</dbReference>
<keyword evidence="11" id="KW-1185">Reference proteome</keyword>
<accession>A0A381D873</accession>
<feature type="binding site" description="axial binding residue" evidence="9">
    <location>
        <position position="280"/>
    </location>
    <ligand>
        <name>heme c</name>
        <dbReference type="ChEBI" id="CHEBI:61717"/>
        <label>2</label>
    </ligand>
    <ligandPart>
        <name>Fe</name>
        <dbReference type="ChEBI" id="CHEBI:18248"/>
    </ligandPart>
</feature>
<comment type="subcellular location">
    <subcellularLocation>
        <location evidence="1">Periplasm</location>
    </subcellularLocation>
</comment>
<dbReference type="InterPro" id="IPR051395">
    <property type="entry name" value="Cytochrome_c_Peroxidase/MauG"/>
</dbReference>
<evidence type="ECO:0000256" key="2">
    <source>
        <dbReference type="ARBA" id="ARBA00022617"/>
    </source>
</evidence>
<dbReference type="STRING" id="1660064.CIGN_0620"/>
<dbReference type="InterPro" id="IPR036909">
    <property type="entry name" value="Cyt_c-like_dom_sf"/>
</dbReference>
<feature type="binding site" description="covalent" evidence="8">
    <location>
        <position position="62"/>
    </location>
    <ligand>
        <name>heme c</name>
        <dbReference type="ChEBI" id="CHEBI:61717"/>
        <label>1</label>
    </ligand>
</feature>
<organism evidence="10 11">
    <name type="scientific">Campylobacter devanensis</name>
    <dbReference type="NCBI Taxonomy" id="3161138"/>
    <lineage>
        <taxon>Bacteria</taxon>
        <taxon>Pseudomonadati</taxon>
        <taxon>Campylobacterota</taxon>
        <taxon>Epsilonproteobacteria</taxon>
        <taxon>Campylobacterales</taxon>
        <taxon>Campylobacteraceae</taxon>
        <taxon>Campylobacter</taxon>
    </lineage>
</organism>
<sequence length="312" mass="35204">MIKRALFMTLVVFNICNAQTEINQNQMITPIPDSIPYNKEKAMLGKQLYMDTTLSADGKVSCNTCHDTKTFGMDNQVFSTGINGVMDTPFNSPTTFNAAFNFVQFWNGRAKDLADQARSPFTNPQEMGLNDEAEVIKIIEQNPDYKAKFNKIYGEINMDNITDAIAEFEKTLITPNAPFDRYQKGDENAISEAAKRGWNAFKTNGCVACHQGQNIGGTMYQKIGIFEPYPNQENLGRYEITKVESDKMVFKVPSLRNVAKTAPYYHDGSIPTLDACVQFMAYYQLGKFLDQQTVEDIVAFLESLTGEYNEQF</sequence>
<keyword evidence="5" id="KW-0574">Periplasm</keyword>
<keyword evidence="7 9" id="KW-0408">Iron</keyword>
<gene>
    <name evidence="10" type="ORF">CIGN_0620</name>
</gene>
<feature type="binding site" description="covalent" evidence="8">
    <location>
        <position position="206"/>
    </location>
    <ligand>
        <name>heme c</name>
        <dbReference type="ChEBI" id="CHEBI:61717"/>
        <label>2</label>
    </ligand>
</feature>
<dbReference type="KEGG" id="cdev:CIGN_0620"/>
<dbReference type="PANTHER" id="PTHR30600:SF7">
    <property type="entry name" value="CYTOCHROME C PEROXIDASE-RELATED"/>
    <property type="match status" value="1"/>
</dbReference>
<evidence type="ECO:0000256" key="9">
    <source>
        <dbReference type="PIRSR" id="PIRSR000294-2"/>
    </source>
</evidence>
<proteinExistence type="predicted"/>
<comment type="PTM">
    <text evidence="8">Binds 2 heme groups per subunit.</text>
</comment>
<evidence type="ECO:0000313" key="10">
    <source>
        <dbReference type="EMBL" id="ARQ98917.1"/>
    </source>
</evidence>
<dbReference type="InterPro" id="IPR026259">
    <property type="entry name" value="MauG/Cytc_peroxidase"/>
</dbReference>
<dbReference type="PIRSF" id="PIRSF000294">
    <property type="entry name" value="Cytochrome-c_peroxidase"/>
    <property type="match status" value="1"/>
</dbReference>
<keyword evidence="6" id="KW-0560">Oxidoreductase</keyword>
<evidence type="ECO:0000256" key="1">
    <source>
        <dbReference type="ARBA" id="ARBA00004418"/>
    </source>
</evidence>
<evidence type="ECO:0000256" key="5">
    <source>
        <dbReference type="ARBA" id="ARBA00022764"/>
    </source>
</evidence>
<feature type="binding site" description="covalent" evidence="8">
    <location>
        <position position="209"/>
    </location>
    <ligand>
        <name>heme c</name>
        <dbReference type="ChEBI" id="CHEBI:61717"/>
        <label>2</label>
    </ligand>
</feature>
<protein>
    <submittedName>
        <fullName evidence="10">Cytochrome c peroxidase</fullName>
    </submittedName>
</protein>
<accession>A0A1X9SRP7</accession>
<evidence type="ECO:0000313" key="11">
    <source>
        <dbReference type="Proteomes" id="UP000194309"/>
    </source>
</evidence>
<comment type="cofactor">
    <cofactor evidence="8">
        <name>heme</name>
        <dbReference type="ChEBI" id="CHEBI:30413"/>
    </cofactor>
    <text evidence="8">Binds 2 heme groups.</text>
</comment>
<dbReference type="EMBL" id="CP018788">
    <property type="protein sequence ID" value="ARQ98917.1"/>
    <property type="molecule type" value="Genomic_DNA"/>
</dbReference>
<dbReference type="GO" id="GO:0009055">
    <property type="term" value="F:electron transfer activity"/>
    <property type="evidence" value="ECO:0007669"/>
    <property type="project" value="InterPro"/>
</dbReference>
<evidence type="ECO:0000256" key="3">
    <source>
        <dbReference type="ARBA" id="ARBA00022723"/>
    </source>
</evidence>
<feature type="binding site" description="covalent" evidence="8">
    <location>
        <position position="65"/>
    </location>
    <ligand>
        <name>heme c</name>
        <dbReference type="ChEBI" id="CHEBI:61717"/>
        <label>1</label>
    </ligand>
</feature>
<dbReference type="SUPFAM" id="SSF46626">
    <property type="entry name" value="Cytochrome c"/>
    <property type="match status" value="2"/>
</dbReference>
<evidence type="ECO:0000256" key="4">
    <source>
        <dbReference type="ARBA" id="ARBA00022729"/>
    </source>
</evidence>